<dbReference type="InterPro" id="IPR002110">
    <property type="entry name" value="Ankyrin_rpt"/>
</dbReference>
<proteinExistence type="predicted"/>
<accession>A0ABT8W9Q8</accession>
<dbReference type="Proteomes" id="UP001176883">
    <property type="component" value="Unassembled WGS sequence"/>
</dbReference>
<dbReference type="Pfam" id="PF12796">
    <property type="entry name" value="Ank_2"/>
    <property type="match status" value="1"/>
</dbReference>
<gene>
    <name evidence="4" type="ORF">Q4Q35_08300</name>
</gene>
<dbReference type="PANTHER" id="PTHR24198">
    <property type="entry name" value="ANKYRIN REPEAT AND PROTEIN KINASE DOMAIN-CONTAINING PROTEIN"/>
    <property type="match status" value="1"/>
</dbReference>
<name>A0ABT8W9Q8_9FLAO</name>
<dbReference type="RefSeq" id="WP_303277501.1">
    <property type="nucleotide sequence ID" value="NZ_JAUOEK010000093.1"/>
</dbReference>
<dbReference type="PROSITE" id="PS50297">
    <property type="entry name" value="ANK_REP_REGION"/>
    <property type="match status" value="3"/>
</dbReference>
<dbReference type="Gene3D" id="1.25.40.20">
    <property type="entry name" value="Ankyrin repeat-containing domain"/>
    <property type="match status" value="3"/>
</dbReference>
<comment type="caution">
    <text evidence="4">The sequence shown here is derived from an EMBL/GenBank/DDBJ whole genome shotgun (WGS) entry which is preliminary data.</text>
</comment>
<dbReference type="SMART" id="SM00248">
    <property type="entry name" value="ANK"/>
    <property type="match status" value="3"/>
</dbReference>
<evidence type="ECO:0000256" key="2">
    <source>
        <dbReference type="ARBA" id="ARBA00023043"/>
    </source>
</evidence>
<evidence type="ECO:0000313" key="5">
    <source>
        <dbReference type="Proteomes" id="UP001176883"/>
    </source>
</evidence>
<keyword evidence="2 3" id="KW-0040">ANK repeat</keyword>
<organism evidence="4 5">
    <name type="scientific">Flavivirga aquimarina</name>
    <dbReference type="NCBI Taxonomy" id="2027862"/>
    <lineage>
        <taxon>Bacteria</taxon>
        <taxon>Pseudomonadati</taxon>
        <taxon>Bacteroidota</taxon>
        <taxon>Flavobacteriia</taxon>
        <taxon>Flavobacteriales</taxon>
        <taxon>Flavobacteriaceae</taxon>
        <taxon>Flavivirga</taxon>
    </lineage>
</organism>
<evidence type="ECO:0000256" key="3">
    <source>
        <dbReference type="PROSITE-ProRule" id="PRU00023"/>
    </source>
</evidence>
<sequence>MKKKHLLILLISYGTLHAQKNIFDVSRNGTVEEVLRLYKENPDIINSVNDSGHSPLILACYHGNEAVVKFLIEKVKDINESNDYGTPLMAAVVKGNISITKLLLDKNVDVNISDIKGTTALHYACMYQNIEMVTLLINANANYNIKNNVGKTAMDFAVATKNKSLITILKNKKP</sequence>
<keyword evidence="5" id="KW-1185">Reference proteome</keyword>
<dbReference type="SUPFAM" id="SSF48403">
    <property type="entry name" value="Ankyrin repeat"/>
    <property type="match status" value="1"/>
</dbReference>
<evidence type="ECO:0000256" key="1">
    <source>
        <dbReference type="ARBA" id="ARBA00022737"/>
    </source>
</evidence>
<reference evidence="4" key="1">
    <citation type="submission" date="2023-07" db="EMBL/GenBank/DDBJ databases">
        <title>Two novel species in the genus Flavivirga.</title>
        <authorList>
            <person name="Kwon K."/>
        </authorList>
    </citation>
    <scope>NUCLEOTIDE SEQUENCE</scope>
    <source>
        <strain evidence="4">KCTC 52353</strain>
    </source>
</reference>
<feature type="repeat" description="ANK" evidence="3">
    <location>
        <begin position="83"/>
        <end position="115"/>
    </location>
</feature>
<dbReference type="PROSITE" id="PS50088">
    <property type="entry name" value="ANK_REPEAT"/>
    <property type="match status" value="3"/>
</dbReference>
<dbReference type="EMBL" id="JAUOEK010000093">
    <property type="protein sequence ID" value="MDO5969806.1"/>
    <property type="molecule type" value="Genomic_DNA"/>
</dbReference>
<feature type="repeat" description="ANK" evidence="3">
    <location>
        <begin position="116"/>
        <end position="148"/>
    </location>
</feature>
<evidence type="ECO:0000313" key="4">
    <source>
        <dbReference type="EMBL" id="MDO5969806.1"/>
    </source>
</evidence>
<protein>
    <submittedName>
        <fullName evidence="4">Ankyrin repeat domain-containing protein</fullName>
    </submittedName>
</protein>
<dbReference type="PANTHER" id="PTHR24198:SF165">
    <property type="entry name" value="ANKYRIN REPEAT-CONTAINING PROTEIN-RELATED"/>
    <property type="match status" value="1"/>
</dbReference>
<keyword evidence="1" id="KW-0677">Repeat</keyword>
<feature type="repeat" description="ANK" evidence="3">
    <location>
        <begin position="51"/>
        <end position="83"/>
    </location>
</feature>
<dbReference type="InterPro" id="IPR036770">
    <property type="entry name" value="Ankyrin_rpt-contain_sf"/>
</dbReference>
<dbReference type="Pfam" id="PF00023">
    <property type="entry name" value="Ank"/>
    <property type="match status" value="1"/>
</dbReference>